<dbReference type="Proteomes" id="UP000044071">
    <property type="component" value="Unassembled WGS sequence"/>
</dbReference>
<evidence type="ECO:0000256" key="3">
    <source>
        <dbReference type="PROSITE-ProRule" id="PRU00023"/>
    </source>
</evidence>
<gene>
    <name evidence="4" type="ORF">BN59_02455</name>
</gene>
<dbReference type="eggNOG" id="COG0666">
    <property type="taxonomic scope" value="Bacteria"/>
</dbReference>
<keyword evidence="2 3" id="KW-0040">ANK repeat</keyword>
<dbReference type="PROSITE" id="PS50088">
    <property type="entry name" value="ANK_REPEAT"/>
    <property type="match status" value="4"/>
</dbReference>
<keyword evidence="1" id="KW-0677">Repeat</keyword>
<evidence type="ECO:0000313" key="4">
    <source>
        <dbReference type="EMBL" id="CDZ78148.1"/>
    </source>
</evidence>
<dbReference type="Gene3D" id="1.25.40.20">
    <property type="entry name" value="Ankyrin repeat-containing domain"/>
    <property type="match status" value="2"/>
</dbReference>
<dbReference type="AlphaFoldDB" id="A0A078L2C0"/>
<dbReference type="PRINTS" id="PR01415">
    <property type="entry name" value="ANKYRIN"/>
</dbReference>
<dbReference type="EMBL" id="CCSB01000003">
    <property type="protein sequence ID" value="CDZ78148.1"/>
    <property type="molecule type" value="Genomic_DNA"/>
</dbReference>
<dbReference type="Pfam" id="PF12796">
    <property type="entry name" value="Ank_2"/>
    <property type="match status" value="2"/>
</dbReference>
<evidence type="ECO:0000256" key="2">
    <source>
        <dbReference type="ARBA" id="ARBA00023043"/>
    </source>
</evidence>
<feature type="repeat" description="ANK" evidence="3">
    <location>
        <begin position="283"/>
        <end position="317"/>
    </location>
</feature>
<keyword evidence="5" id="KW-1185">Reference proteome</keyword>
<name>A0A078L2C0_9GAMM</name>
<dbReference type="RefSeq" id="WP_043874687.1">
    <property type="nucleotide sequence ID" value="NZ_CCVW01000003.1"/>
</dbReference>
<dbReference type="InterPro" id="IPR002110">
    <property type="entry name" value="Ankyrin_rpt"/>
</dbReference>
<reference evidence="4 5" key="1">
    <citation type="submission" date="2014-06" db="EMBL/GenBank/DDBJ databases">
        <authorList>
            <person name="Urmite Genomes Urmite Genomes"/>
        </authorList>
    </citation>
    <scope>NUCLEOTIDE SEQUENCE [LARGE SCALE GENOMIC DNA]</scope>
</reference>
<dbReference type="OrthoDB" id="5653232at2"/>
<feature type="repeat" description="ANK" evidence="3">
    <location>
        <begin position="148"/>
        <end position="180"/>
    </location>
</feature>
<proteinExistence type="predicted"/>
<dbReference type="SUPFAM" id="SSF48403">
    <property type="entry name" value="Ankyrin repeat"/>
    <property type="match status" value="1"/>
</dbReference>
<dbReference type="STRING" id="1034943.BN59_02455"/>
<feature type="repeat" description="ANK" evidence="3">
    <location>
        <begin position="115"/>
        <end position="147"/>
    </location>
</feature>
<evidence type="ECO:0000313" key="5">
    <source>
        <dbReference type="Proteomes" id="UP000044071"/>
    </source>
</evidence>
<sequence length="375" mass="40949">MQKKIEQLKNSIESWPASWTNLLEFFKTEFSGVTGDGNFWKALVNSTLSAKELESEEAYKAFFHKYWTHMRPEILRSNYSFITAAEYGLDVLIANQLNGLNPEQCAALLASTTANKDTALHYAVRNGELLTTTVLIEHGSNINARGFMGATPLHIAADGGFTSIVDLLLSKDANYDLKRSDGLKAIHIAAAYGYPMIVEQIVKKDRSQLNTQSGKTTTPFYEAASSNQLEVMKKLIDLGTPNVNFINPQNKTSAMHYAAHHGNFEMVLLLSTHGAKVELADQNELTPLHHAVSNTKPSSEVIAHLLENGADVNAGDPPPLYVLSSTIDEDTVTPEAQAAAKLLLQNGAQINSATYGEAFFDSYEERSANVPSGGL</sequence>
<feature type="repeat" description="ANK" evidence="3">
    <location>
        <begin position="250"/>
        <end position="282"/>
    </location>
</feature>
<organism evidence="4 5">
    <name type="scientific">Legionella massiliensis</name>
    <dbReference type="NCBI Taxonomy" id="1034943"/>
    <lineage>
        <taxon>Bacteria</taxon>
        <taxon>Pseudomonadati</taxon>
        <taxon>Pseudomonadota</taxon>
        <taxon>Gammaproteobacteria</taxon>
        <taxon>Legionellales</taxon>
        <taxon>Legionellaceae</taxon>
        <taxon>Legionella</taxon>
    </lineage>
</organism>
<dbReference type="SMART" id="SM00248">
    <property type="entry name" value="ANK"/>
    <property type="match status" value="6"/>
</dbReference>
<dbReference type="PROSITE" id="PS50297">
    <property type="entry name" value="ANK_REP_REGION"/>
    <property type="match status" value="4"/>
</dbReference>
<evidence type="ECO:0000256" key="1">
    <source>
        <dbReference type="ARBA" id="ARBA00022737"/>
    </source>
</evidence>
<accession>A0A078L2C0</accession>
<dbReference type="PANTHER" id="PTHR24198">
    <property type="entry name" value="ANKYRIN REPEAT AND PROTEIN KINASE DOMAIN-CONTAINING PROTEIN"/>
    <property type="match status" value="1"/>
</dbReference>
<protein>
    <submittedName>
        <fullName evidence="4">Ankyrin repeat protein</fullName>
    </submittedName>
</protein>
<dbReference type="InterPro" id="IPR036770">
    <property type="entry name" value="Ankyrin_rpt-contain_sf"/>
</dbReference>
<dbReference type="PANTHER" id="PTHR24198:SF165">
    <property type="entry name" value="ANKYRIN REPEAT-CONTAINING PROTEIN-RELATED"/>
    <property type="match status" value="1"/>
</dbReference>